<name>A0A2T9Y1R3_9FUNG</name>
<sequence length="73" mass="8048">MTSPKSIIILNHDKEILFLSNHIRNTRPPGSKRHKARALGSTHAATVGATIEIIQTQSNKYKNNSIILGNNSE</sequence>
<feature type="non-terminal residue" evidence="1">
    <location>
        <position position="73"/>
    </location>
</feature>
<organism evidence="1 2">
    <name type="scientific">Furculomyces boomerangus</name>
    <dbReference type="NCBI Taxonomy" id="61424"/>
    <lineage>
        <taxon>Eukaryota</taxon>
        <taxon>Fungi</taxon>
        <taxon>Fungi incertae sedis</taxon>
        <taxon>Zoopagomycota</taxon>
        <taxon>Kickxellomycotina</taxon>
        <taxon>Harpellomycetes</taxon>
        <taxon>Harpellales</taxon>
        <taxon>Harpellaceae</taxon>
        <taxon>Furculomyces</taxon>
    </lineage>
</organism>
<dbReference type="Proteomes" id="UP000245699">
    <property type="component" value="Unassembled WGS sequence"/>
</dbReference>
<gene>
    <name evidence="1" type="ORF">BB559_006566</name>
</gene>
<accession>A0A2T9Y1R3</accession>
<reference evidence="1 2" key="1">
    <citation type="journal article" date="2018" name="MBio">
        <title>Comparative Genomics Reveals the Core Gene Toolbox for the Fungus-Insect Symbiosis.</title>
        <authorList>
            <person name="Wang Y."/>
            <person name="Stata M."/>
            <person name="Wang W."/>
            <person name="Stajich J.E."/>
            <person name="White M.M."/>
            <person name="Moncalvo J.M."/>
        </authorList>
    </citation>
    <scope>NUCLEOTIDE SEQUENCE [LARGE SCALE GENOMIC DNA]</scope>
    <source>
        <strain evidence="1 2">AUS-77-4</strain>
    </source>
</reference>
<proteinExistence type="predicted"/>
<dbReference type="AlphaFoldDB" id="A0A2T9Y1R3"/>
<comment type="caution">
    <text evidence="1">The sequence shown here is derived from an EMBL/GenBank/DDBJ whole genome shotgun (WGS) entry which is preliminary data.</text>
</comment>
<evidence type="ECO:0000313" key="1">
    <source>
        <dbReference type="EMBL" id="PVU86296.1"/>
    </source>
</evidence>
<keyword evidence="2" id="KW-1185">Reference proteome</keyword>
<evidence type="ECO:0000313" key="2">
    <source>
        <dbReference type="Proteomes" id="UP000245699"/>
    </source>
</evidence>
<protein>
    <submittedName>
        <fullName evidence="1">Uncharacterized protein</fullName>
    </submittedName>
</protein>
<dbReference type="EMBL" id="MBFT01000940">
    <property type="protein sequence ID" value="PVU86296.1"/>
    <property type="molecule type" value="Genomic_DNA"/>
</dbReference>